<keyword evidence="2" id="KW-1185">Reference proteome</keyword>
<comment type="caution">
    <text evidence="1">The sequence shown here is derived from an EMBL/GenBank/DDBJ whole genome shotgun (WGS) entry which is preliminary data.</text>
</comment>
<dbReference type="Proteomes" id="UP000024635">
    <property type="component" value="Unassembled WGS sequence"/>
</dbReference>
<sequence>MFLESTRLLRCGLPRQVLLRLSSSNEEVARAVNATTPPNPRLRRGPDEKDITFVFSFSFFSHRSNTN</sequence>
<gene>
    <name evidence="1" type="primary">Acey_s0390.g541</name>
    <name evidence="1" type="ORF">Y032_0390g541</name>
</gene>
<accession>A0A016RST5</accession>
<dbReference type="AlphaFoldDB" id="A0A016RST5"/>
<evidence type="ECO:0000313" key="2">
    <source>
        <dbReference type="Proteomes" id="UP000024635"/>
    </source>
</evidence>
<proteinExistence type="predicted"/>
<evidence type="ECO:0000313" key="1">
    <source>
        <dbReference type="EMBL" id="EYB81162.1"/>
    </source>
</evidence>
<name>A0A016RST5_9BILA</name>
<reference evidence="2" key="1">
    <citation type="journal article" date="2015" name="Nat. Genet.">
        <title>The genome and transcriptome of the zoonotic hookworm Ancylostoma ceylanicum identify infection-specific gene families.</title>
        <authorList>
            <person name="Schwarz E.M."/>
            <person name="Hu Y."/>
            <person name="Antoshechkin I."/>
            <person name="Miller M.M."/>
            <person name="Sternberg P.W."/>
            <person name="Aroian R.V."/>
        </authorList>
    </citation>
    <scope>NUCLEOTIDE SEQUENCE</scope>
    <source>
        <strain evidence="2">HY135</strain>
    </source>
</reference>
<dbReference type="EMBL" id="JARK01001726">
    <property type="protein sequence ID" value="EYB81162.1"/>
    <property type="molecule type" value="Genomic_DNA"/>
</dbReference>
<organism evidence="1 2">
    <name type="scientific">Ancylostoma ceylanicum</name>
    <dbReference type="NCBI Taxonomy" id="53326"/>
    <lineage>
        <taxon>Eukaryota</taxon>
        <taxon>Metazoa</taxon>
        <taxon>Ecdysozoa</taxon>
        <taxon>Nematoda</taxon>
        <taxon>Chromadorea</taxon>
        <taxon>Rhabditida</taxon>
        <taxon>Rhabditina</taxon>
        <taxon>Rhabditomorpha</taxon>
        <taxon>Strongyloidea</taxon>
        <taxon>Ancylostomatidae</taxon>
        <taxon>Ancylostomatinae</taxon>
        <taxon>Ancylostoma</taxon>
    </lineage>
</organism>
<protein>
    <submittedName>
        <fullName evidence="1">Uncharacterized protein</fullName>
    </submittedName>
</protein>